<accession>A0AAQ1P7A5</accession>
<dbReference type="EMBL" id="OPYN01000098">
    <property type="protein sequence ID" value="SPO60648.1"/>
    <property type="molecule type" value="Genomic_DNA"/>
</dbReference>
<comment type="caution">
    <text evidence="1">The sequence shown here is derived from an EMBL/GenBank/DDBJ whole genome shotgun (WGS) entry which is preliminary data.</text>
</comment>
<evidence type="ECO:0000313" key="2">
    <source>
        <dbReference type="Proteomes" id="UP000294335"/>
    </source>
</evidence>
<name>A0AAQ1P7A5_9PSED</name>
<organism evidence="1 2">
    <name type="scientific">Pseudomonas inefficax</name>
    <dbReference type="NCBI Taxonomy" id="2078786"/>
    <lineage>
        <taxon>Bacteria</taxon>
        <taxon>Pseudomonadati</taxon>
        <taxon>Pseudomonadota</taxon>
        <taxon>Gammaproteobacteria</taxon>
        <taxon>Pseudomonadales</taxon>
        <taxon>Pseudomonadaceae</taxon>
        <taxon>Pseudomonas</taxon>
    </lineage>
</organism>
<protein>
    <submittedName>
        <fullName evidence="1">Uncharacterized protein</fullName>
    </submittedName>
</protein>
<dbReference type="Proteomes" id="UP000294335">
    <property type="component" value="Unassembled WGS sequence"/>
</dbReference>
<dbReference type="AlphaFoldDB" id="A0AAQ1P7A5"/>
<gene>
    <name evidence="1" type="ORF">JV551A3_V1_980060</name>
</gene>
<dbReference type="RefSeq" id="WP_133971023.1">
    <property type="nucleotide sequence ID" value="NZ_OPYN01000098.1"/>
</dbReference>
<evidence type="ECO:0000313" key="1">
    <source>
        <dbReference type="EMBL" id="SPO60648.1"/>
    </source>
</evidence>
<proteinExistence type="predicted"/>
<keyword evidence="2" id="KW-1185">Reference proteome</keyword>
<reference evidence="1 2" key="1">
    <citation type="submission" date="2018-02" db="EMBL/GenBank/DDBJ databases">
        <authorList>
            <person name="Dubost A."/>
        </authorList>
    </citation>
    <scope>NUCLEOTIDE SEQUENCE [LARGE SCALE GENOMIC DNA]</scope>
    <source>
        <strain evidence="2">JV551A3</strain>
    </source>
</reference>
<sequence>MTDYVYHPEFSFLARCWWQLTDELLRPDQWDASTAKLAPMWLHHGGAGFHNDDWYRYLRAEPEGSGPLRLEAEDFTRPGHVYGELFWFGAYISGSDRTGATLRYEMRPYDRNWKPLNRIVHSNPGALSGYAGIKDQAEAAAGRQRLTDPVHLWNLEGINHKDFQRGARLCNVFLFNAAGQRARRYERSGAWLINTLAGQPGLMALEVLDYAHEAREVAWGAGLQRVGSRYVFKPEHSFIARAWWRPDETPVARPGEADGVSGLVAARFDEGVEWHPRAKLSVEQTDALGMRWGDDETRPACERFWFAAYVDNGVYAYEIWPLDQRGRRLNFTLRKQQGWTMSLARRWASDRAEADFLWHLDGLDPVALQAGATVANVKLRHSNGRVVKLADRSERRLGTETLGAEGSLTVQVVETSARF</sequence>